<protein>
    <recommendedName>
        <fullName evidence="7">Nudix hydrolase domain-containing protein</fullName>
    </recommendedName>
</protein>
<reference evidence="5 6" key="1">
    <citation type="submission" date="2016-09" db="EMBL/GenBank/DDBJ databases">
        <title>Genomic analysis reveals versatility of anaerobic energy metabolism of Geosporobacter ferrireducens IRF9 of phylum Firmicutes.</title>
        <authorList>
            <person name="Kim S.-J."/>
        </authorList>
    </citation>
    <scope>NUCLEOTIDE SEQUENCE [LARGE SCALE GENOMIC DNA]</scope>
    <source>
        <strain evidence="5 6">IRF9</strain>
    </source>
</reference>
<dbReference type="RefSeq" id="WP_069977464.1">
    <property type="nucleotide sequence ID" value="NZ_CP017269.1"/>
</dbReference>
<comment type="cofactor">
    <cofactor evidence="1">
        <name>Mg(2+)</name>
        <dbReference type="ChEBI" id="CHEBI:18420"/>
    </cofactor>
</comment>
<evidence type="ECO:0000313" key="6">
    <source>
        <dbReference type="Proteomes" id="UP000095743"/>
    </source>
</evidence>
<accession>A0A1D8GI47</accession>
<dbReference type="SUPFAM" id="SSF55811">
    <property type="entry name" value="Nudix"/>
    <property type="match status" value="1"/>
</dbReference>
<keyword evidence="4" id="KW-0460">Magnesium</keyword>
<dbReference type="Proteomes" id="UP000095743">
    <property type="component" value="Chromosome"/>
</dbReference>
<evidence type="ECO:0000256" key="2">
    <source>
        <dbReference type="ARBA" id="ARBA00022723"/>
    </source>
</evidence>
<organism evidence="5 6">
    <name type="scientific">Geosporobacter ferrireducens</name>
    <dbReference type="NCBI Taxonomy" id="1424294"/>
    <lineage>
        <taxon>Bacteria</taxon>
        <taxon>Bacillati</taxon>
        <taxon>Bacillota</taxon>
        <taxon>Clostridia</taxon>
        <taxon>Peptostreptococcales</taxon>
        <taxon>Thermotaleaceae</taxon>
        <taxon>Geosporobacter</taxon>
    </lineage>
</organism>
<dbReference type="AlphaFoldDB" id="A0A1D8GI47"/>
<evidence type="ECO:0000256" key="3">
    <source>
        <dbReference type="ARBA" id="ARBA00022801"/>
    </source>
</evidence>
<dbReference type="KEGG" id="gfe:Gferi_13935"/>
<proteinExistence type="predicted"/>
<dbReference type="PANTHER" id="PTHR31835">
    <property type="entry name" value="URIDINE DIPHOSPHATE GLUCOSE PYROPHOSPHATASE"/>
    <property type="match status" value="1"/>
</dbReference>
<keyword evidence="2" id="KW-0479">Metal-binding</keyword>
<keyword evidence="3" id="KW-0378">Hydrolase</keyword>
<keyword evidence="6" id="KW-1185">Reference proteome</keyword>
<evidence type="ECO:0000313" key="5">
    <source>
        <dbReference type="EMBL" id="AOT70575.1"/>
    </source>
</evidence>
<name>A0A1D8GI47_9FIRM</name>
<evidence type="ECO:0008006" key="7">
    <source>
        <dbReference type="Google" id="ProtNLM"/>
    </source>
</evidence>
<dbReference type="OrthoDB" id="2974132at2"/>
<dbReference type="PANTHER" id="PTHR31835:SF1">
    <property type="entry name" value="URIDINE DIPHOSPHATE GLUCOSE PYROPHOSPHATASE NUDT22"/>
    <property type="match status" value="1"/>
</dbReference>
<gene>
    <name evidence="5" type="ORF">Gferi_13935</name>
</gene>
<evidence type="ECO:0000256" key="4">
    <source>
        <dbReference type="ARBA" id="ARBA00022842"/>
    </source>
</evidence>
<dbReference type="STRING" id="1424294.Gferi_13935"/>
<dbReference type="InterPro" id="IPR015797">
    <property type="entry name" value="NUDIX_hydrolase-like_dom_sf"/>
</dbReference>
<sequence length="265" mass="30654">MNNNDILAYGPWENNKVNVIFDNALVENDEKTKIYINDIWSEYCKKRAKHYDSKLLRLSSWNKEDEILKLYTGITYYSHYIGTRDPVFKERCLTGIRANPIGMTIIPITSDRNIVITKRSAKMEQNPNKLYFCGGYAEPKFDEKNSINLMNEALREVNEELGANEFLYFNFIGLAYDPVYCHPELFSTAVVNVTKEQIISAWSNAKDRDESEFLLFLSLDDVCNGGFNKFNIEVTWSYSVGVKLFTNKVVNKIADYFNSKSDPIE</sequence>
<dbReference type="GO" id="GO:0046872">
    <property type="term" value="F:metal ion binding"/>
    <property type="evidence" value="ECO:0007669"/>
    <property type="project" value="UniProtKB-KW"/>
</dbReference>
<dbReference type="Gene3D" id="3.90.79.10">
    <property type="entry name" value="Nucleoside Triphosphate Pyrophosphohydrolase"/>
    <property type="match status" value="1"/>
</dbReference>
<dbReference type="EMBL" id="CP017269">
    <property type="protein sequence ID" value="AOT70575.1"/>
    <property type="molecule type" value="Genomic_DNA"/>
</dbReference>
<dbReference type="GO" id="GO:0052751">
    <property type="term" value="F:GDP-mannose hydrolase activity"/>
    <property type="evidence" value="ECO:0007669"/>
    <property type="project" value="TreeGrafter"/>
</dbReference>
<dbReference type="InterPro" id="IPR055295">
    <property type="entry name" value="NUDT22/NUDT9-like"/>
</dbReference>
<evidence type="ECO:0000256" key="1">
    <source>
        <dbReference type="ARBA" id="ARBA00001946"/>
    </source>
</evidence>